<dbReference type="VEuPathDB" id="VectorBase:ISCW024333"/>
<dbReference type="AlphaFoldDB" id="B7PN31"/>
<evidence type="ECO:0000313" key="2">
    <source>
        <dbReference type="EMBL" id="EEC08003.1"/>
    </source>
</evidence>
<dbReference type="Proteomes" id="UP000001555">
    <property type="component" value="Unassembled WGS sequence"/>
</dbReference>
<dbReference type="HOGENOM" id="CLU_975104_0_0_1"/>
<feature type="compositionally biased region" description="Basic and acidic residues" evidence="1">
    <location>
        <begin position="194"/>
        <end position="235"/>
    </location>
</feature>
<dbReference type="PaxDb" id="6945-B7PN31"/>
<evidence type="ECO:0000313" key="3">
    <source>
        <dbReference type="EnsemblMetazoa" id="ISCW024333-PA"/>
    </source>
</evidence>
<feature type="non-terminal residue" evidence="2">
    <location>
        <position position="1"/>
    </location>
</feature>
<accession>B7PN31</accession>
<dbReference type="EMBL" id="DS749762">
    <property type="protein sequence ID" value="EEC08003.1"/>
    <property type="molecule type" value="Genomic_DNA"/>
</dbReference>
<reference evidence="3" key="2">
    <citation type="submission" date="2020-05" db="UniProtKB">
        <authorList>
            <consortium name="EnsemblMetazoa"/>
        </authorList>
    </citation>
    <scope>IDENTIFICATION</scope>
    <source>
        <strain evidence="3">wikel</strain>
    </source>
</reference>
<evidence type="ECO:0000313" key="4">
    <source>
        <dbReference type="Proteomes" id="UP000001555"/>
    </source>
</evidence>
<dbReference type="EnsemblMetazoa" id="ISCW024333-RA">
    <property type="protein sequence ID" value="ISCW024333-PA"/>
    <property type="gene ID" value="ISCW024333"/>
</dbReference>
<dbReference type="VEuPathDB" id="VectorBase:ISCP_001044"/>
<feature type="compositionally biased region" description="Basic and acidic residues" evidence="1">
    <location>
        <begin position="242"/>
        <end position="286"/>
    </location>
</feature>
<feature type="region of interest" description="Disordered" evidence="1">
    <location>
        <begin position="192"/>
        <end position="286"/>
    </location>
</feature>
<gene>
    <name evidence="2" type="ORF">IscW_ISCW024333</name>
</gene>
<sequence length="286" mass="33901">AEDIAHNLRTDRVREPEFSRKHGHHRTVDVRRVDNRKSKPSYDANRIRTNSRENLLRDSSIREYISVRRGSNVRRDRTEPWPSRRQSDRLMDDRLLDLGQQFEKMNREDLVHSSLPQSLAREERFTQRTGQEKRNRDNRARSNAEVQIVGARMEDARKQVQDASRHSERTARMVMEQRTRLETVIRTSTNSRIFEQRDTGSRGHGASDETGRYDRVERTGKSRDVRELRTGEATRDQSMVSRTRELDSGEPRVARGTIRMERLEDHRRNRNSVERDARVRMKSDEE</sequence>
<protein>
    <submittedName>
        <fullName evidence="2 3">Uncharacterized protein</fullName>
    </submittedName>
</protein>
<feature type="region of interest" description="Disordered" evidence="1">
    <location>
        <begin position="110"/>
        <end position="143"/>
    </location>
</feature>
<feature type="non-terminal residue" evidence="2">
    <location>
        <position position="286"/>
    </location>
</feature>
<evidence type="ECO:0000256" key="1">
    <source>
        <dbReference type="SAM" id="MobiDB-lite"/>
    </source>
</evidence>
<dbReference type="EMBL" id="ABJB010128576">
    <property type="status" value="NOT_ANNOTATED_CDS"/>
    <property type="molecule type" value="Genomic_DNA"/>
</dbReference>
<dbReference type="VEuPathDB" id="VectorBase:ISCI024333"/>
<reference evidence="2 4" key="1">
    <citation type="submission" date="2008-03" db="EMBL/GenBank/DDBJ databases">
        <title>Annotation of Ixodes scapularis.</title>
        <authorList>
            <consortium name="Ixodes scapularis Genome Project Consortium"/>
            <person name="Caler E."/>
            <person name="Hannick L.I."/>
            <person name="Bidwell S."/>
            <person name="Joardar V."/>
            <person name="Thiagarajan M."/>
            <person name="Amedeo P."/>
            <person name="Galinsky K.J."/>
            <person name="Schobel S."/>
            <person name="Inman J."/>
            <person name="Hostetler J."/>
            <person name="Miller J."/>
            <person name="Hammond M."/>
            <person name="Megy K."/>
            <person name="Lawson D."/>
            <person name="Kodira C."/>
            <person name="Sutton G."/>
            <person name="Meyer J."/>
            <person name="Hill C.A."/>
            <person name="Birren B."/>
            <person name="Nene V."/>
            <person name="Collins F."/>
            <person name="Alarcon-Chaidez F."/>
            <person name="Wikel S."/>
            <person name="Strausberg R."/>
        </authorList>
    </citation>
    <scope>NUCLEOTIDE SEQUENCE [LARGE SCALE GENOMIC DNA]</scope>
    <source>
        <strain evidence="4">Wikel</strain>
        <strain evidence="2">Wikel colony</strain>
    </source>
</reference>
<organism>
    <name type="scientific">Ixodes scapularis</name>
    <name type="common">Black-legged tick</name>
    <name type="synonym">Deer tick</name>
    <dbReference type="NCBI Taxonomy" id="6945"/>
    <lineage>
        <taxon>Eukaryota</taxon>
        <taxon>Metazoa</taxon>
        <taxon>Ecdysozoa</taxon>
        <taxon>Arthropoda</taxon>
        <taxon>Chelicerata</taxon>
        <taxon>Arachnida</taxon>
        <taxon>Acari</taxon>
        <taxon>Parasitiformes</taxon>
        <taxon>Ixodida</taxon>
        <taxon>Ixodoidea</taxon>
        <taxon>Ixodidae</taxon>
        <taxon>Ixodinae</taxon>
        <taxon>Ixodes</taxon>
    </lineage>
</organism>
<dbReference type="OrthoDB" id="6496542at2759"/>
<dbReference type="InParanoid" id="B7PN31"/>
<keyword evidence="4" id="KW-1185">Reference proteome</keyword>
<proteinExistence type="predicted"/>
<name>B7PN31_IXOSC</name>
<feature type="compositionally biased region" description="Basic and acidic residues" evidence="1">
    <location>
        <begin position="120"/>
        <end position="142"/>
    </location>
</feature>